<reference evidence="3 4" key="1">
    <citation type="submission" date="2019-10" db="EMBL/GenBank/DDBJ databases">
        <authorList>
            <person name="Palmer J.M."/>
        </authorList>
    </citation>
    <scope>NUCLEOTIDE SEQUENCE [LARGE SCALE GENOMIC DNA]</scope>
    <source>
        <strain evidence="3 4">TWF694</strain>
    </source>
</reference>
<dbReference type="SUPFAM" id="SSF49785">
    <property type="entry name" value="Galactose-binding domain-like"/>
    <property type="match status" value="1"/>
</dbReference>
<dbReference type="Proteomes" id="UP001365542">
    <property type="component" value="Unassembled WGS sequence"/>
</dbReference>
<comment type="similarity">
    <text evidence="1">Belongs to the CIA30 family.</text>
</comment>
<protein>
    <recommendedName>
        <fullName evidence="2">NADH:ubiquinone oxidoreductase intermediate-associated protein 30 domain-containing protein</fullName>
    </recommendedName>
</protein>
<evidence type="ECO:0000256" key="1">
    <source>
        <dbReference type="ARBA" id="ARBA00007884"/>
    </source>
</evidence>
<dbReference type="InterPro" id="IPR039131">
    <property type="entry name" value="NDUFAF1"/>
</dbReference>
<comment type="caution">
    <text evidence="3">The sequence shown here is derived from an EMBL/GenBank/DDBJ whole genome shotgun (WGS) entry which is preliminary data.</text>
</comment>
<sequence>MFVLLLRESNKAINTDDNLKMEGTGPVDTDVLFSTGVIVIDSLFGGERKWSSEQWTASDDRVRGGRSQSHLRISNDKSTATFCGNLDIEALGGAGFASQRTTKAAGGPWDFSEATGLVLSVGNFDDRIYTFILKNEILPKRPDGREQSTISYEFSFSFQKKKPSNGIEQGSHWQTSSPNDFSKPSSIALKGDNDFRGRVSIYIPWEYFEAYYRGKKKPDAKPLDISNVQRMSIMCRSMFGTQHGHFSIDLKHIFSTSTKNGTSADDNTRVLRQQLESDNCSVDGHDAFPFYRCTLDDSDIAIHSSEDLSSVPDIDTWDLLEDFQEILTIDREKTA</sequence>
<dbReference type="InterPro" id="IPR008979">
    <property type="entry name" value="Galactose-bd-like_sf"/>
</dbReference>
<dbReference type="PANTHER" id="PTHR13194">
    <property type="entry name" value="COMPLEX I INTERMEDIATE-ASSOCIATED PROTEIN 30"/>
    <property type="match status" value="1"/>
</dbReference>
<dbReference type="Pfam" id="PF08547">
    <property type="entry name" value="CIA30"/>
    <property type="match status" value="1"/>
</dbReference>
<organism evidence="3 4">
    <name type="scientific">Orbilia ellipsospora</name>
    <dbReference type="NCBI Taxonomy" id="2528407"/>
    <lineage>
        <taxon>Eukaryota</taxon>
        <taxon>Fungi</taxon>
        <taxon>Dikarya</taxon>
        <taxon>Ascomycota</taxon>
        <taxon>Pezizomycotina</taxon>
        <taxon>Orbiliomycetes</taxon>
        <taxon>Orbiliales</taxon>
        <taxon>Orbiliaceae</taxon>
        <taxon>Orbilia</taxon>
    </lineage>
</organism>
<dbReference type="PANTHER" id="PTHR13194:SF19">
    <property type="entry name" value="NAD(P)-BINDING ROSSMANN-FOLD SUPERFAMILY PROTEIN"/>
    <property type="match status" value="1"/>
</dbReference>
<name>A0AAV9X0D5_9PEZI</name>
<proteinExistence type="inferred from homology"/>
<gene>
    <name evidence="3" type="ORF">TWF694_003825</name>
</gene>
<feature type="domain" description="NADH:ubiquinone oxidoreductase intermediate-associated protein 30" evidence="2">
    <location>
        <begin position="51"/>
        <end position="162"/>
    </location>
</feature>
<dbReference type="GO" id="GO:0010257">
    <property type="term" value="P:NADH dehydrogenase complex assembly"/>
    <property type="evidence" value="ECO:0007669"/>
    <property type="project" value="TreeGrafter"/>
</dbReference>
<dbReference type="AlphaFoldDB" id="A0AAV9X0D5"/>
<evidence type="ECO:0000259" key="2">
    <source>
        <dbReference type="Pfam" id="PF08547"/>
    </source>
</evidence>
<evidence type="ECO:0000313" key="4">
    <source>
        <dbReference type="Proteomes" id="UP001365542"/>
    </source>
</evidence>
<dbReference type="GO" id="GO:0051082">
    <property type="term" value="F:unfolded protein binding"/>
    <property type="evidence" value="ECO:0007669"/>
    <property type="project" value="TreeGrafter"/>
</dbReference>
<accession>A0AAV9X0D5</accession>
<dbReference type="EMBL" id="JAVHJO010000013">
    <property type="protein sequence ID" value="KAK6530473.1"/>
    <property type="molecule type" value="Genomic_DNA"/>
</dbReference>
<dbReference type="InterPro" id="IPR013857">
    <property type="entry name" value="NADH-UbQ_OxRdtase-assoc_prot30"/>
</dbReference>
<evidence type="ECO:0000313" key="3">
    <source>
        <dbReference type="EMBL" id="KAK6530473.1"/>
    </source>
</evidence>
<keyword evidence="4" id="KW-1185">Reference proteome</keyword>